<evidence type="ECO:0000313" key="4">
    <source>
        <dbReference type="RefSeq" id="XP_028044151.1"/>
    </source>
</evidence>
<sequence length="285" mass="32832">MQSSSPGPVIDLRADVNRLVLHSNLINLEVIIDIEHELRKESSDLISLMFLLYDDPDIALVKLTAYQQSSNAYHEHSLLQDWLLKAKCKLTWKHELVEGLLICKMNNLVRKMGFDLNSLKSYYQTDNCIMSIHINPVKKLLYRICEEMNATNFSKFKRSLLAYGLDFTKQDICEIILLELISKEFIKTNFSNKCLSVANTSTKKMAVRDFVKTIENLEGLQILTMELKALETEVNKHFEKASNSPEDAPISEETHKEDDKFDNAEIFEDSLNFENLTLEDFHASC</sequence>
<dbReference type="Pfam" id="PF23725">
    <property type="entry name" value="Dredd_N"/>
    <property type="match status" value="1"/>
</dbReference>
<dbReference type="OrthoDB" id="6044770at2759"/>
<dbReference type="KEGG" id="bman:114253469"/>
<evidence type="ECO:0000259" key="2">
    <source>
        <dbReference type="Pfam" id="PF23725"/>
    </source>
</evidence>
<organism evidence="3 4">
    <name type="scientific">Bombyx mandarina</name>
    <name type="common">Wild silk moth</name>
    <name type="synonym">Wild silkworm</name>
    <dbReference type="NCBI Taxonomy" id="7092"/>
    <lineage>
        <taxon>Eukaryota</taxon>
        <taxon>Metazoa</taxon>
        <taxon>Ecdysozoa</taxon>
        <taxon>Arthropoda</taxon>
        <taxon>Hexapoda</taxon>
        <taxon>Insecta</taxon>
        <taxon>Pterygota</taxon>
        <taxon>Neoptera</taxon>
        <taxon>Endopterygota</taxon>
        <taxon>Lepidoptera</taxon>
        <taxon>Glossata</taxon>
        <taxon>Ditrysia</taxon>
        <taxon>Bombycoidea</taxon>
        <taxon>Bombycidae</taxon>
        <taxon>Bombycinae</taxon>
        <taxon>Bombyx</taxon>
    </lineage>
</organism>
<evidence type="ECO:0000259" key="1">
    <source>
        <dbReference type="Pfam" id="PF23724"/>
    </source>
</evidence>
<dbReference type="Proteomes" id="UP000504629">
    <property type="component" value="Unplaced"/>
</dbReference>
<dbReference type="GeneID" id="114253469"/>
<dbReference type="InterPro" id="IPR056259">
    <property type="entry name" value="Dredd_N"/>
</dbReference>
<proteinExistence type="predicted"/>
<feature type="domain" description="Caspase-8 N-terminal" evidence="2">
    <location>
        <begin position="25"/>
        <end position="124"/>
    </location>
</feature>
<dbReference type="InterPro" id="IPR056260">
    <property type="entry name" value="Dredd_2nd"/>
</dbReference>
<feature type="domain" description="Caspase-8 second" evidence="1">
    <location>
        <begin position="131"/>
        <end position="192"/>
    </location>
</feature>
<keyword evidence="3" id="KW-1185">Reference proteome</keyword>
<dbReference type="AlphaFoldDB" id="A0A6J2KPA1"/>
<protein>
    <submittedName>
        <fullName evidence="4">Caspase-8-like</fullName>
    </submittedName>
</protein>
<reference evidence="4" key="1">
    <citation type="submission" date="2025-08" db="UniProtKB">
        <authorList>
            <consortium name="RefSeq"/>
        </authorList>
    </citation>
    <scope>IDENTIFICATION</scope>
    <source>
        <tissue evidence="4">Silk gland</tissue>
    </source>
</reference>
<gene>
    <name evidence="4" type="primary">LOC114253469</name>
</gene>
<dbReference type="Pfam" id="PF23724">
    <property type="entry name" value="Dredd_2nd"/>
    <property type="match status" value="1"/>
</dbReference>
<evidence type="ECO:0000313" key="3">
    <source>
        <dbReference type="Proteomes" id="UP000504629"/>
    </source>
</evidence>
<accession>A0A6J2KPA1</accession>
<dbReference type="RefSeq" id="XP_028044151.1">
    <property type="nucleotide sequence ID" value="XM_028188350.1"/>
</dbReference>
<name>A0A6J2KPA1_BOMMA</name>